<protein>
    <submittedName>
        <fullName evidence="1">Uncharacterized protein</fullName>
    </submittedName>
</protein>
<sequence length="1247" mass="138874">MIVTDQNSALNSRNEALVPNPYLIDGRTEQDWLYFLTEFSKLINFYNNTNTIEGNWNPFLLKDPVFLMAAISGTNYKGLHGTYKNSCTEIQTLISTESQGISNSNALNKLFDHITTIYKIIERWTHYMQIGNEKYDLKNYIFNEVQTKLSIDFWAVQAFRQYLYTAPSKGIFIAGAPYNDFASFQVSLWTINKDKSPFWEIFGYDTEQTILNALDTITSFCLGILTKIGDRLFGFLETIIHHSANEFKKLSLQKSKFPDTTLLRSFVNVLKVQQDQLNGISQKHLDFYYKDILKQTKLPAAADRVFLYATLAKNNSVLQLPEGTLFNGGVDADKNPILFASQKDVTLNPAVIKSVQTLSYQEAPNTLSYNLQTIAKPSVIQKDEAGKTISWSAFGDTTPPAAPLYTGIAFASPMLLLREGQRDITLTLEFDSAININEFQGGRYFLSTQMSWLEVHLLPSAFQLSTVSANSLIITISLDPSKPAIEPFLINPDGIQSNWPLLKMVFQTISKPGTPPKIQAITIALDITEVKTFQLYNDFGELNTKNPFPPFGPIPLFNSNFIIANNEIFSKPLTEFVVSIDWDKIPSDFRTYYAAYNNYIAYPDASGPVLKANTSLARFLHRTKETAPVILAGPFNNPCFTAAFSILQEKTWNNLTMTKTTKPVVPPVVTPVVSEDQPVFIPAEQIVTALYLFDPAAGDPNVPFNSTCSSYFEYSINSHSKEEPTSTLQPDPYIQNQPFKFTDASSSGCIKMVLSGNEYGFGSEIYPNVVANIALQNGNLFNKAKGDPVSNFIVPANLPFAPKIKTLSANYKASIRYQLDGTAGDYPLQYFIYTPFNNYQLFDSTDTTATVANTAIVGAPQTDLTAGFPLYPSFGYSGALFVEMEQLICNSTLNLYFELARNATTISPGDTVSYFYLNNSGWKEIKALSDQTNQFKCSGIIVLPIPEDCANNGTFMPGTNNWLSIVVSGKVNTYSNTTFLQTNGFMAERRGTTFLNDTQTPQISSNTITKPQTAIPQIATLVQPFASFGGKAAENKTTKNQRISNSIKTKKRAVTPADYYILIAEEFDTIYYSKVVQKKSDNSTTVYVVRKITDESDTSAYLPLVTNCLESDIQKFLNDNTSPFAAVNVSNFNPEYVTITAKITVKSGYQETLIQNTVNLALKQYLSPWITAFPSWIEINQPLMDSSVNTFIRTIEGVEAVENISFSSYTIDPETGIQTTIKSAKTKLQPYGPAALLVSADQHTITF</sequence>
<dbReference type="RefSeq" id="WP_127340826.1">
    <property type="nucleotide sequence ID" value="NZ_QWDM01000025.1"/>
</dbReference>
<keyword evidence="2" id="KW-1185">Reference proteome</keyword>
<evidence type="ECO:0000313" key="2">
    <source>
        <dbReference type="Proteomes" id="UP000288102"/>
    </source>
</evidence>
<dbReference type="AlphaFoldDB" id="A0A434A0I1"/>
<organism evidence="1 2">
    <name type="scientific">Flavobacterium cupreum</name>
    <dbReference type="NCBI Taxonomy" id="2133766"/>
    <lineage>
        <taxon>Bacteria</taxon>
        <taxon>Pseudomonadati</taxon>
        <taxon>Bacteroidota</taxon>
        <taxon>Flavobacteriia</taxon>
        <taxon>Flavobacteriales</taxon>
        <taxon>Flavobacteriaceae</taxon>
        <taxon>Flavobacterium</taxon>
    </lineage>
</organism>
<gene>
    <name evidence="1" type="ORF">D0817_24065</name>
</gene>
<reference evidence="2" key="1">
    <citation type="journal article" date="2019" name="Syst. Appl. Microbiol.">
        <title>Flavobacterium circumlabens sp. nov. and Flavobacterium cupreum sp. nov., two psychrotrophic species isolated from Antarctic environmental samples.</title>
        <authorList>
            <person name="Kralova S."/>
            <person name="Busse H.-J."/>
            <person name="Svec P."/>
            <person name="Maslanova I."/>
            <person name="Stankova E."/>
            <person name="Bartak M."/>
            <person name="Sedlacek I."/>
        </authorList>
    </citation>
    <scope>NUCLEOTIDE SEQUENCE [LARGE SCALE GENOMIC DNA]</scope>
    <source>
        <strain evidence="2">CCM 8825</strain>
    </source>
</reference>
<dbReference type="OrthoDB" id="9762853at2"/>
<proteinExistence type="predicted"/>
<evidence type="ECO:0000313" key="1">
    <source>
        <dbReference type="EMBL" id="RUT67875.1"/>
    </source>
</evidence>
<accession>A0A434A0I1</accession>
<comment type="caution">
    <text evidence="1">The sequence shown here is derived from an EMBL/GenBank/DDBJ whole genome shotgun (WGS) entry which is preliminary data.</text>
</comment>
<dbReference type="EMBL" id="QWDM01000025">
    <property type="protein sequence ID" value="RUT67875.1"/>
    <property type="molecule type" value="Genomic_DNA"/>
</dbReference>
<dbReference type="Proteomes" id="UP000288102">
    <property type="component" value="Unassembled WGS sequence"/>
</dbReference>
<name>A0A434A0I1_9FLAO</name>